<accession>A0ABU3W8Z5</accession>
<sequence length="242" mass="26922">MTTFNFNNITPQLTLLSAEMDKAITWFAKNPDYSDEGKRNHLKRVADQHGYTAAISKLRKAAAALPEAVAKEQAGEYAKVYPRAKDSTEALAAEMATQRYLQREDLTKTDGDNNNLAALQVVFKEMGPSPARTMLFEEMQARGIANAELMRGCEAEENPALRNAQHTANAAETTARLVNEQLDDLETSLQNPRMSTAGDTMKLDQIKNYLVNYFSDDMETDSHISFEKLRPAPAFNTPAPTE</sequence>
<protein>
    <recommendedName>
        <fullName evidence="3">DUF222 domain-containing protein</fullName>
    </recommendedName>
</protein>
<gene>
    <name evidence="1" type="ORF">RAE13_08955</name>
</gene>
<keyword evidence="2" id="KW-1185">Reference proteome</keyword>
<organism evidence="1 2">
    <name type="scientific">Corynebacterium curieae</name>
    <dbReference type="NCBI Taxonomy" id="2913500"/>
    <lineage>
        <taxon>Bacteria</taxon>
        <taxon>Bacillati</taxon>
        <taxon>Actinomycetota</taxon>
        <taxon>Actinomycetes</taxon>
        <taxon>Mycobacteriales</taxon>
        <taxon>Corynebacteriaceae</taxon>
        <taxon>Corynebacterium</taxon>
    </lineage>
</organism>
<evidence type="ECO:0000313" key="1">
    <source>
        <dbReference type="EMBL" id="MDV2424534.1"/>
    </source>
</evidence>
<comment type="caution">
    <text evidence="1">The sequence shown here is derived from an EMBL/GenBank/DDBJ whole genome shotgun (WGS) entry which is preliminary data.</text>
</comment>
<evidence type="ECO:0000313" key="2">
    <source>
        <dbReference type="Proteomes" id="UP001185631"/>
    </source>
</evidence>
<dbReference type="Proteomes" id="UP001185631">
    <property type="component" value="Unassembled WGS sequence"/>
</dbReference>
<name>A0ABU3W8Z5_9CORY</name>
<reference evidence="1 2" key="1">
    <citation type="submission" date="2023-08" db="EMBL/GenBank/DDBJ databases">
        <title>Genomic characterization of the C. tuberculostearicum species complex, a ubiquitous member of the human skin microbiome.</title>
        <authorList>
            <person name="Ahmed N."/>
            <person name="Deming C."/>
            <person name="Conlan S."/>
            <person name="Segre J."/>
        </authorList>
    </citation>
    <scope>NUCLEOTIDE SEQUENCE [LARGE SCALE GENOMIC DNA]</scope>
    <source>
        <strain evidence="1 2">CTNIH19</strain>
    </source>
</reference>
<evidence type="ECO:0008006" key="3">
    <source>
        <dbReference type="Google" id="ProtNLM"/>
    </source>
</evidence>
<dbReference type="RefSeq" id="WP_316987117.1">
    <property type="nucleotide sequence ID" value="NZ_JAVBID010000010.1"/>
</dbReference>
<proteinExistence type="predicted"/>
<dbReference type="EMBL" id="JAVBID010000010">
    <property type="protein sequence ID" value="MDV2424534.1"/>
    <property type="molecule type" value="Genomic_DNA"/>
</dbReference>